<feature type="region of interest" description="Disordered" evidence="4">
    <location>
        <begin position="134"/>
        <end position="171"/>
    </location>
</feature>
<dbReference type="Pfam" id="PF00707">
    <property type="entry name" value="IF3_C"/>
    <property type="match status" value="1"/>
</dbReference>
<dbReference type="Pfam" id="PF05198">
    <property type="entry name" value="IF3_N"/>
    <property type="match status" value="1"/>
</dbReference>
<dbReference type="Gene3D" id="3.30.110.10">
    <property type="entry name" value="Translation initiation factor 3 (IF-3), C-terminal domain"/>
    <property type="match status" value="1"/>
</dbReference>
<reference evidence="7" key="1">
    <citation type="submission" date="2018-05" db="EMBL/GenBank/DDBJ databases">
        <authorList>
            <person name="Lanie J.A."/>
            <person name="Ng W.-L."/>
            <person name="Kazmierczak K.M."/>
            <person name="Andrzejewski T.M."/>
            <person name="Davidsen T.M."/>
            <person name="Wayne K.J."/>
            <person name="Tettelin H."/>
            <person name="Glass J.I."/>
            <person name="Rusch D."/>
            <person name="Podicherti R."/>
            <person name="Tsui H.-C.T."/>
            <person name="Winkler M.E."/>
        </authorList>
    </citation>
    <scope>NUCLEOTIDE SEQUENCE</scope>
</reference>
<accession>A0A382N248</accession>
<sequence length="171" mass="19804">MRKAKEQRLDLVEISPNAKPPVCRITDYGKYSYDQKRLRKEQKKATVTVKIKEIQLRPNIDPHDFTFKLNHAIDFLCEGMKVKVILRFRGKELRTKHVGVQTIEAFIEKIQSWGSCDTKPREAGRSVIVLINPLPKDQRAPHPNPEERAVEVEHDEIRHVEGSDIKKKSST</sequence>
<dbReference type="EMBL" id="UINC01097500">
    <property type="protein sequence ID" value="SVC55254.1"/>
    <property type="molecule type" value="Genomic_DNA"/>
</dbReference>
<dbReference type="PANTHER" id="PTHR10938">
    <property type="entry name" value="TRANSLATION INITIATION FACTOR IF-3"/>
    <property type="match status" value="1"/>
</dbReference>
<dbReference type="GO" id="GO:0043022">
    <property type="term" value="F:ribosome binding"/>
    <property type="evidence" value="ECO:0007669"/>
    <property type="project" value="TreeGrafter"/>
</dbReference>
<dbReference type="SUPFAM" id="SSF55200">
    <property type="entry name" value="Translation initiation factor IF3, C-terminal domain"/>
    <property type="match status" value="1"/>
</dbReference>
<dbReference type="SUPFAM" id="SSF54364">
    <property type="entry name" value="Translation initiation factor IF3, N-terminal domain"/>
    <property type="match status" value="1"/>
</dbReference>
<keyword evidence="3" id="KW-0648">Protein biosynthesis</keyword>
<dbReference type="InterPro" id="IPR019814">
    <property type="entry name" value="Translation_initiation_fac_3_N"/>
</dbReference>
<dbReference type="InterPro" id="IPR001288">
    <property type="entry name" value="Translation_initiation_fac_3"/>
</dbReference>
<dbReference type="GO" id="GO:0005737">
    <property type="term" value="C:cytoplasm"/>
    <property type="evidence" value="ECO:0007669"/>
    <property type="project" value="UniProtKB-ARBA"/>
</dbReference>
<dbReference type="Gene3D" id="3.10.20.80">
    <property type="entry name" value="Translation initiation factor 3 (IF-3), N-terminal domain"/>
    <property type="match status" value="1"/>
</dbReference>
<dbReference type="InterPro" id="IPR019815">
    <property type="entry name" value="Translation_initiation_fac_3_C"/>
</dbReference>
<gene>
    <name evidence="7" type="ORF">METZ01_LOCUS308108</name>
</gene>
<feature type="compositionally biased region" description="Basic and acidic residues" evidence="4">
    <location>
        <begin position="136"/>
        <end position="171"/>
    </location>
</feature>
<evidence type="ECO:0000256" key="1">
    <source>
        <dbReference type="ARBA" id="ARBA00005439"/>
    </source>
</evidence>
<evidence type="ECO:0000313" key="7">
    <source>
        <dbReference type="EMBL" id="SVC55254.1"/>
    </source>
</evidence>
<dbReference type="GO" id="GO:0032790">
    <property type="term" value="P:ribosome disassembly"/>
    <property type="evidence" value="ECO:0007669"/>
    <property type="project" value="TreeGrafter"/>
</dbReference>
<feature type="domain" description="Translation initiation factor 3 N-terminal" evidence="6">
    <location>
        <begin position="1"/>
        <end position="42"/>
    </location>
</feature>
<organism evidence="7">
    <name type="scientific">marine metagenome</name>
    <dbReference type="NCBI Taxonomy" id="408172"/>
    <lineage>
        <taxon>unclassified sequences</taxon>
        <taxon>metagenomes</taxon>
        <taxon>ecological metagenomes</taxon>
    </lineage>
</organism>
<evidence type="ECO:0000256" key="4">
    <source>
        <dbReference type="SAM" id="MobiDB-lite"/>
    </source>
</evidence>
<feature type="domain" description="Translation initiation factor 3 C-terminal" evidence="5">
    <location>
        <begin position="49"/>
        <end position="133"/>
    </location>
</feature>
<evidence type="ECO:0008006" key="8">
    <source>
        <dbReference type="Google" id="ProtNLM"/>
    </source>
</evidence>
<dbReference type="NCBIfam" id="TIGR00168">
    <property type="entry name" value="infC"/>
    <property type="match status" value="1"/>
</dbReference>
<protein>
    <recommendedName>
        <fullName evidence="8">Translation initiation factor IF-3</fullName>
    </recommendedName>
</protein>
<evidence type="ECO:0000256" key="2">
    <source>
        <dbReference type="ARBA" id="ARBA00022540"/>
    </source>
</evidence>
<name>A0A382N248_9ZZZZ</name>
<dbReference type="InterPro" id="IPR036788">
    <property type="entry name" value="T_IF-3_C_sf"/>
</dbReference>
<dbReference type="PANTHER" id="PTHR10938:SF0">
    <property type="entry name" value="TRANSLATION INITIATION FACTOR IF-3, MITOCHONDRIAL"/>
    <property type="match status" value="1"/>
</dbReference>
<dbReference type="AlphaFoldDB" id="A0A382N248"/>
<dbReference type="InterPro" id="IPR036787">
    <property type="entry name" value="T_IF-3_N_sf"/>
</dbReference>
<dbReference type="GO" id="GO:0003743">
    <property type="term" value="F:translation initiation factor activity"/>
    <property type="evidence" value="ECO:0007669"/>
    <property type="project" value="UniProtKB-KW"/>
</dbReference>
<feature type="non-terminal residue" evidence="7">
    <location>
        <position position="171"/>
    </location>
</feature>
<proteinExistence type="inferred from homology"/>
<evidence type="ECO:0000259" key="6">
    <source>
        <dbReference type="Pfam" id="PF05198"/>
    </source>
</evidence>
<evidence type="ECO:0000259" key="5">
    <source>
        <dbReference type="Pfam" id="PF00707"/>
    </source>
</evidence>
<keyword evidence="2" id="KW-0396">Initiation factor</keyword>
<comment type="similarity">
    <text evidence="1">Belongs to the IF-3 family.</text>
</comment>
<evidence type="ECO:0000256" key="3">
    <source>
        <dbReference type="ARBA" id="ARBA00022917"/>
    </source>
</evidence>